<feature type="compositionally biased region" description="Low complexity" evidence="2">
    <location>
        <begin position="50"/>
        <end position="64"/>
    </location>
</feature>
<evidence type="ECO:0000313" key="6">
    <source>
        <dbReference type="EMBL" id="KUH37129.1"/>
    </source>
</evidence>
<evidence type="ECO:0000259" key="3">
    <source>
        <dbReference type="Pfam" id="PF15644"/>
    </source>
</evidence>
<feature type="domain" description="Tox-PL" evidence="3">
    <location>
        <begin position="1643"/>
        <end position="1739"/>
    </location>
</feature>
<name>A0A100Y3Q1_9ACTN</name>
<keyword evidence="7" id="KW-1185">Reference proteome</keyword>
<dbReference type="InterPro" id="IPR022385">
    <property type="entry name" value="Rhs_assc_core"/>
</dbReference>
<feature type="compositionally biased region" description="Polar residues" evidence="2">
    <location>
        <begin position="711"/>
        <end position="722"/>
    </location>
</feature>
<evidence type="ECO:0000256" key="1">
    <source>
        <dbReference type="ARBA" id="ARBA00022737"/>
    </source>
</evidence>
<dbReference type="Pfam" id="PF20148">
    <property type="entry name" value="DUF6531"/>
    <property type="match status" value="1"/>
</dbReference>
<dbReference type="InterPro" id="IPR045351">
    <property type="entry name" value="DUF6531"/>
</dbReference>
<dbReference type="OrthoDB" id="4290234at2"/>
<dbReference type="PANTHER" id="PTHR32305">
    <property type="match status" value="1"/>
</dbReference>
<accession>A0A100Y3Q1</accession>
<organism evidence="6 7">
    <name type="scientific">Streptomyces kanasensis</name>
    <dbReference type="NCBI Taxonomy" id="936756"/>
    <lineage>
        <taxon>Bacteria</taxon>
        <taxon>Bacillati</taxon>
        <taxon>Actinomycetota</taxon>
        <taxon>Actinomycetes</taxon>
        <taxon>Kitasatosporales</taxon>
        <taxon>Streptomycetaceae</taxon>
        <taxon>Streptomyces</taxon>
    </lineage>
</organism>
<evidence type="ECO:0000259" key="5">
    <source>
        <dbReference type="Pfam" id="PF25023"/>
    </source>
</evidence>
<evidence type="ECO:0000313" key="7">
    <source>
        <dbReference type="Proteomes" id="UP000054011"/>
    </source>
</evidence>
<dbReference type="NCBIfam" id="TIGR03696">
    <property type="entry name" value="Rhs_assc_core"/>
    <property type="match status" value="1"/>
</dbReference>
<feature type="domain" description="DUF6531" evidence="4">
    <location>
        <begin position="231"/>
        <end position="303"/>
    </location>
</feature>
<dbReference type="Pfam" id="PF05593">
    <property type="entry name" value="RHS_repeat"/>
    <property type="match status" value="8"/>
</dbReference>
<dbReference type="InterPro" id="IPR050708">
    <property type="entry name" value="T6SS_VgrG/RHS"/>
</dbReference>
<evidence type="ECO:0000259" key="4">
    <source>
        <dbReference type="Pfam" id="PF20148"/>
    </source>
</evidence>
<feature type="domain" description="Teneurin-like YD-shell" evidence="5">
    <location>
        <begin position="1151"/>
        <end position="1471"/>
    </location>
</feature>
<gene>
    <name evidence="6" type="ORF">ATE80_19915</name>
</gene>
<dbReference type="InterPro" id="IPR031325">
    <property type="entry name" value="RHS_repeat"/>
</dbReference>
<feature type="region of interest" description="Disordered" evidence="2">
    <location>
        <begin position="1"/>
        <end position="73"/>
    </location>
</feature>
<dbReference type="PANTHER" id="PTHR32305:SF15">
    <property type="entry name" value="PROTEIN RHSA-RELATED"/>
    <property type="match status" value="1"/>
</dbReference>
<dbReference type="InterPro" id="IPR056823">
    <property type="entry name" value="TEN-like_YD-shell"/>
</dbReference>
<feature type="region of interest" description="Disordered" evidence="2">
    <location>
        <begin position="866"/>
        <end position="905"/>
    </location>
</feature>
<reference evidence="6 7" key="1">
    <citation type="submission" date="2015-11" db="EMBL/GenBank/DDBJ databases">
        <title>Genome-wide analysis reveals the secondary metabolome in Streptomyces kanasensis ZX01.</title>
        <authorList>
            <person name="Zhang G."/>
            <person name="Han L."/>
            <person name="Feng J."/>
            <person name="Zhang X."/>
        </authorList>
    </citation>
    <scope>NUCLEOTIDE SEQUENCE [LARGE SCALE GENOMIC DNA]</scope>
    <source>
        <strain evidence="6 7">ZX01</strain>
    </source>
</reference>
<feature type="domain" description="Teneurin-like YD-shell" evidence="5">
    <location>
        <begin position="501"/>
        <end position="632"/>
    </location>
</feature>
<sequence length="1755" mass="185129">MTLAERREQVARDRHRLSPMRDYMNAPDQPSGGRPYSPPPGKGLVERGPGAVTDGAVSGGAVADGADRADRAVQPRTAAAENPTWVSSRATVYPGVLSIGGQVKLPRRGSSYTGAWLYVMDEAGRPVVQQEIKRATDDPRGDTPDTGAWCYDWWSSTSYPIDQCFWWASSELGGILQDGKKYYAWVFLTAADGTSSPGGTKSPLVEAFYTPVIPGAQAGICTCYAQAHRADPVNTATGMFFERLTDASLVGPGVPLTLERTYRSDASAVGLLGRGWATPFDAQVTVTTGKATYRTGDGASLVFTQAADGTFTAPAGSAAKLVKGASGHTVTTPDHTRRTFDSSGRLTAVVGAAGKGLSLTYASGRLTSVKDAAGRTTTFTVGTDGLLSKVGLPDGTTVSYGYTDGLLTSVTDPAGRRSSYAYDANKRLSSFTDPAGGKVTNVYDATGRVTSQTDQNGRTTRFAWDGRSESHTTAPDGGVWTDVYAGNVLLETIDPYGARITYDYDRHLRPVGITDQRGNKTEMTYDGAGRMLTRSAPPALGYAESWGYDAAGNVTSHTDGRGNRTTYAYDTSNQLTSTTDPMGGRTAYTYTPLGALETVTTPRGKVTRYGYDAAGNRTSVTTPLGEKTTFTYDAAGRILSKTDPRGNVAGADPAAYTTTYAYDGRGLLGSATDPLGRTTAYTYNGAEQLTSARNPAGGTTTFAYDDAGHPTRTTDPAGNSVTRTYDASGRLASETDAAGGRTTYTYDKVGRLLSRVSPRGNVPGADPAAHTTSYAYDAAGNTIKVTGPTGASTTTTYDAINRPLVVTDPLGHTTGHTYDANDNVTKTTDAANKTVTSVYDKNDRLTSSTDQLGKTTSYAYDADGNLLSRTSPLGHKQSWTYDADGRRATAVDPRGNATGADPVPYTTTYGYDPAGNPTTVTDPLGGVATTAYDAVNNVVRQTDADGRATGYGYDALDRLTGVTAPGGAVTAYGHDETGNVTRRTDANGHVTTYGYDAARRLTSVTDPLERKTTYAYDAAGNLTEKTTPRGSTGYAYDPRGLLTKVDYSDSTPDVAFGYDDAGRMTARANSTISEDFVHDAVGNLTKTRGFAYTYDAAGQMLTRKYSDGDTLTYTYDSDGRTSTMVADGKTTTYTWDPAGNLVGSALPNTETEDRAYDRAGRLTAVTSSKAGATVTRTALTLSPSGLPSRVDVTRAGVGTGGYDFTYDAAGRLTSGCHPQPWVTGCAPGRTTSYTYDKVGNRLTSTLGTASTGYAYDAADQLTSTTTGTTTTAYGYDAEGNQTKAGADTYTYDLAGRISATTVAGVSYSYDHDASGNQVATRKDGTVTHRTQWDPHAPLPLLATEYDADWKVKQSFRYDPLGQPTATKTGAGALFYYHHDTQGSPVDVTGSTGTLHQRWAYDPFGTRVLNTTTGGAPASTPSFTGARHEPTTGNLDLHARRYDTATGRFTRPDPAARAQSNPHVSPYAYADNVPTLLTDPSGLTPVDPNDDRVDGPGEVLDIFGDAFVTVFKSPFVFLGDAHDAFTGENGGAGGFVDKYLPVRPAYRLYRAEYLLRQQGCDALADLYGEAAEELAQQVALVGIGGLTGWRRAAVSPEKAASSIGNLRFGAGGGGTVHYLRGKLSYKTPITPELTKLVNPQKGGTNCRACAIAVDRLLADGAPSSAPANLGRGADSAITGLYGGKPFLSTTLSGIVRDVLAGGDGARGIVWGFGPGKDDSHVFNVVNVKGDVIFLDGQSGHAKPGVYRNYGFLRTDQ</sequence>
<feature type="region of interest" description="Disordered" evidence="2">
    <location>
        <begin position="702"/>
        <end position="722"/>
    </location>
</feature>
<proteinExistence type="predicted"/>
<protein>
    <submittedName>
        <fullName evidence="6">Uncharacterized protein</fullName>
    </submittedName>
</protein>
<dbReference type="Proteomes" id="UP000054011">
    <property type="component" value="Unassembled WGS sequence"/>
</dbReference>
<dbReference type="InterPro" id="IPR006530">
    <property type="entry name" value="YD"/>
</dbReference>
<feature type="domain" description="Teneurin-like YD-shell" evidence="5">
    <location>
        <begin position="944"/>
        <end position="1070"/>
    </location>
</feature>
<dbReference type="NCBIfam" id="TIGR01643">
    <property type="entry name" value="YD_repeat_2x"/>
    <property type="match status" value="17"/>
</dbReference>
<feature type="compositionally biased region" description="Basic and acidic residues" evidence="2">
    <location>
        <begin position="1"/>
        <end position="12"/>
    </location>
</feature>
<dbReference type="STRING" id="936756.ATE80_19915"/>
<dbReference type="Pfam" id="PF25023">
    <property type="entry name" value="TEN_YD-shell"/>
    <property type="match status" value="3"/>
</dbReference>
<keyword evidence="1" id="KW-0677">Repeat</keyword>
<dbReference type="RefSeq" id="WP_058943595.1">
    <property type="nucleotide sequence ID" value="NZ_LNSV01000054.1"/>
</dbReference>
<dbReference type="Gene3D" id="2.180.10.10">
    <property type="entry name" value="RHS repeat-associated core"/>
    <property type="match status" value="4"/>
</dbReference>
<dbReference type="EMBL" id="LNSV01000054">
    <property type="protein sequence ID" value="KUH37129.1"/>
    <property type="molecule type" value="Genomic_DNA"/>
</dbReference>
<comment type="caution">
    <text evidence="6">The sequence shown here is derived from an EMBL/GenBank/DDBJ whole genome shotgun (WGS) entry which is preliminary data.</text>
</comment>
<evidence type="ECO:0000256" key="2">
    <source>
        <dbReference type="SAM" id="MobiDB-lite"/>
    </source>
</evidence>
<dbReference type="InterPro" id="IPR028908">
    <property type="entry name" value="Tox-PL_dom"/>
</dbReference>
<dbReference type="Pfam" id="PF15644">
    <property type="entry name" value="Gln_amidase"/>
    <property type="match status" value="1"/>
</dbReference>
<dbReference type="Gene3D" id="3.90.930.1">
    <property type="match status" value="2"/>
</dbReference>